<accession>A0A6L2PTI7</accession>
<proteinExistence type="predicted"/>
<feature type="non-terminal residue" evidence="1">
    <location>
        <position position="94"/>
    </location>
</feature>
<evidence type="ECO:0000313" key="2">
    <source>
        <dbReference type="Proteomes" id="UP000502823"/>
    </source>
</evidence>
<protein>
    <submittedName>
        <fullName evidence="1">Uncharacterized protein</fullName>
    </submittedName>
</protein>
<name>A0A6L2PTI7_COPFO</name>
<evidence type="ECO:0000313" key="1">
    <source>
        <dbReference type="EMBL" id="GFG35534.1"/>
    </source>
</evidence>
<reference evidence="2" key="1">
    <citation type="submission" date="2020-01" db="EMBL/GenBank/DDBJ databases">
        <title>Draft genome sequence of the Termite Coptotermes fromosanus.</title>
        <authorList>
            <person name="Itakura S."/>
            <person name="Yosikawa Y."/>
            <person name="Umezawa K."/>
        </authorList>
    </citation>
    <scope>NUCLEOTIDE SEQUENCE [LARGE SCALE GENOMIC DNA]</scope>
</reference>
<sequence length="94" mass="10257">SRKYFALQEEGLAVPTKAGSVKKNIQHLLLVEFSNVLLPPLHIKLGLAKNFHKARDQMWQPLGTSLRKKTGISAAKIEGSAIYTEAISSTALSV</sequence>
<dbReference type="AlphaFoldDB" id="A0A6L2PTI7"/>
<organism evidence="1 2">
    <name type="scientific">Coptotermes formosanus</name>
    <name type="common">Formosan subterranean termite</name>
    <dbReference type="NCBI Taxonomy" id="36987"/>
    <lineage>
        <taxon>Eukaryota</taxon>
        <taxon>Metazoa</taxon>
        <taxon>Ecdysozoa</taxon>
        <taxon>Arthropoda</taxon>
        <taxon>Hexapoda</taxon>
        <taxon>Insecta</taxon>
        <taxon>Pterygota</taxon>
        <taxon>Neoptera</taxon>
        <taxon>Polyneoptera</taxon>
        <taxon>Dictyoptera</taxon>
        <taxon>Blattodea</taxon>
        <taxon>Blattoidea</taxon>
        <taxon>Termitoidae</taxon>
        <taxon>Rhinotermitidae</taxon>
        <taxon>Coptotermes</taxon>
    </lineage>
</organism>
<gene>
    <name evidence="1" type="ORF">Cfor_08270</name>
</gene>
<keyword evidence="2" id="KW-1185">Reference proteome</keyword>
<comment type="caution">
    <text evidence="1">The sequence shown here is derived from an EMBL/GenBank/DDBJ whole genome shotgun (WGS) entry which is preliminary data.</text>
</comment>
<feature type="non-terminal residue" evidence="1">
    <location>
        <position position="1"/>
    </location>
</feature>
<dbReference type="Proteomes" id="UP000502823">
    <property type="component" value="Unassembled WGS sequence"/>
</dbReference>
<dbReference type="EMBL" id="BLKM01000554">
    <property type="protein sequence ID" value="GFG35534.1"/>
    <property type="molecule type" value="Genomic_DNA"/>
</dbReference>
<dbReference type="InParanoid" id="A0A6L2PTI7"/>